<reference evidence="12 13" key="1">
    <citation type="journal article" date="2019" name="Nat. Med.">
        <title>A library of human gut bacterial isolates paired with longitudinal multiomics data enables mechanistic microbiome research.</title>
        <authorList>
            <person name="Poyet M."/>
            <person name="Groussin M."/>
            <person name="Gibbons S.M."/>
            <person name="Avila-Pacheco J."/>
            <person name="Jiang X."/>
            <person name="Kearney S.M."/>
            <person name="Perrotta A.R."/>
            <person name="Berdy B."/>
            <person name="Zhao S."/>
            <person name="Lieberman T.D."/>
            <person name="Swanson P.K."/>
            <person name="Smith M."/>
            <person name="Roesemann S."/>
            <person name="Alexander J.E."/>
            <person name="Rich S.A."/>
            <person name="Livny J."/>
            <person name="Vlamakis H."/>
            <person name="Clish C."/>
            <person name="Bullock K."/>
            <person name="Deik A."/>
            <person name="Scott J."/>
            <person name="Pierce K.A."/>
            <person name="Xavier R.J."/>
            <person name="Alm E.J."/>
        </authorList>
    </citation>
    <scope>NUCLEOTIDE SEQUENCE [LARGE SCALE GENOMIC DNA]</scope>
    <source>
        <strain evidence="12 13">BIOML-B1</strain>
    </source>
</reference>
<evidence type="ECO:0000256" key="5">
    <source>
        <dbReference type="ARBA" id="ARBA00022605"/>
    </source>
</evidence>
<evidence type="ECO:0000256" key="4">
    <source>
        <dbReference type="ARBA" id="ARBA00012640"/>
    </source>
</evidence>
<dbReference type="SUPFAM" id="SSF56784">
    <property type="entry name" value="HAD-like"/>
    <property type="match status" value="1"/>
</dbReference>
<dbReference type="InterPro" id="IPR050582">
    <property type="entry name" value="HAD-like_SerB"/>
</dbReference>
<accession>A0A844DPD7</accession>
<keyword evidence="6" id="KW-0479">Metal-binding</keyword>
<evidence type="ECO:0000313" key="12">
    <source>
        <dbReference type="EMBL" id="MSC53125.1"/>
    </source>
</evidence>
<evidence type="ECO:0000256" key="10">
    <source>
        <dbReference type="ARBA" id="ARBA00048138"/>
    </source>
</evidence>
<dbReference type="PANTHER" id="PTHR43344:SF2">
    <property type="entry name" value="PHOSPHOSERINE PHOSPHATASE"/>
    <property type="match status" value="1"/>
</dbReference>
<dbReference type="InterPro" id="IPR036412">
    <property type="entry name" value="HAD-like_sf"/>
</dbReference>
<dbReference type="Proteomes" id="UP000462091">
    <property type="component" value="Unassembled WGS sequence"/>
</dbReference>
<keyword evidence="5" id="KW-0028">Amino-acid biosynthesis</keyword>
<dbReference type="Gene3D" id="3.40.50.1000">
    <property type="entry name" value="HAD superfamily/HAD-like"/>
    <property type="match status" value="1"/>
</dbReference>
<dbReference type="AlphaFoldDB" id="A0A844DPD7"/>
<dbReference type="NCBIfam" id="TIGR01488">
    <property type="entry name" value="HAD-SF-IB"/>
    <property type="match status" value="1"/>
</dbReference>
<gene>
    <name evidence="12" type="ORF">GKE10_14790</name>
</gene>
<dbReference type="RefSeq" id="WP_154266112.1">
    <property type="nucleotide sequence ID" value="NZ_WKQM01000061.1"/>
</dbReference>
<keyword evidence="7" id="KW-0378">Hydrolase</keyword>
<dbReference type="GO" id="GO:0005737">
    <property type="term" value="C:cytoplasm"/>
    <property type="evidence" value="ECO:0007669"/>
    <property type="project" value="TreeGrafter"/>
</dbReference>
<proteinExistence type="inferred from homology"/>
<comment type="catalytic activity">
    <reaction evidence="10">
        <text>O-phospho-L-serine + H2O = L-serine + phosphate</text>
        <dbReference type="Rhea" id="RHEA:21208"/>
        <dbReference type="ChEBI" id="CHEBI:15377"/>
        <dbReference type="ChEBI" id="CHEBI:33384"/>
        <dbReference type="ChEBI" id="CHEBI:43474"/>
        <dbReference type="ChEBI" id="CHEBI:57524"/>
        <dbReference type="EC" id="3.1.3.3"/>
    </reaction>
</comment>
<organism evidence="12 13">
    <name type="scientific">Faecalibacterium prausnitzii</name>
    <dbReference type="NCBI Taxonomy" id="853"/>
    <lineage>
        <taxon>Bacteria</taxon>
        <taxon>Bacillati</taxon>
        <taxon>Bacillota</taxon>
        <taxon>Clostridia</taxon>
        <taxon>Eubacteriales</taxon>
        <taxon>Oscillospiraceae</taxon>
        <taxon>Faecalibacterium</taxon>
    </lineage>
</organism>
<evidence type="ECO:0000256" key="8">
    <source>
        <dbReference type="ARBA" id="ARBA00022842"/>
    </source>
</evidence>
<protein>
    <recommendedName>
        <fullName evidence="4">phosphoserine phosphatase</fullName>
        <ecNumber evidence="4">3.1.3.3</ecNumber>
    </recommendedName>
</protein>
<evidence type="ECO:0000256" key="1">
    <source>
        <dbReference type="ARBA" id="ARBA00001946"/>
    </source>
</evidence>
<comment type="caution">
    <text evidence="12">The sequence shown here is derived from an EMBL/GenBank/DDBJ whole genome shotgun (WGS) entry which is preliminary data.</text>
</comment>
<dbReference type="GO" id="GO:0000287">
    <property type="term" value="F:magnesium ion binding"/>
    <property type="evidence" value="ECO:0007669"/>
    <property type="project" value="TreeGrafter"/>
</dbReference>
<dbReference type="GO" id="GO:0006564">
    <property type="term" value="P:L-serine biosynthetic process"/>
    <property type="evidence" value="ECO:0007669"/>
    <property type="project" value="UniProtKB-KW"/>
</dbReference>
<comment type="pathway">
    <text evidence="2">Amino-acid biosynthesis; L-serine biosynthesis; L-serine from 3-phospho-D-glycerate: step 3/3.</text>
</comment>
<comment type="catalytic activity">
    <reaction evidence="11">
        <text>O-phospho-D-serine + H2O = D-serine + phosphate</text>
        <dbReference type="Rhea" id="RHEA:24873"/>
        <dbReference type="ChEBI" id="CHEBI:15377"/>
        <dbReference type="ChEBI" id="CHEBI:35247"/>
        <dbReference type="ChEBI" id="CHEBI:43474"/>
        <dbReference type="ChEBI" id="CHEBI:58680"/>
        <dbReference type="EC" id="3.1.3.3"/>
    </reaction>
</comment>
<evidence type="ECO:0000256" key="2">
    <source>
        <dbReference type="ARBA" id="ARBA00005135"/>
    </source>
</evidence>
<dbReference type="EMBL" id="WKQM01000061">
    <property type="protein sequence ID" value="MSC53125.1"/>
    <property type="molecule type" value="Genomic_DNA"/>
</dbReference>
<dbReference type="PANTHER" id="PTHR43344">
    <property type="entry name" value="PHOSPHOSERINE PHOSPHATASE"/>
    <property type="match status" value="1"/>
</dbReference>
<sequence length="200" mass="22820">MSDYIFLFDMDSTITRKEVLPEVSKRIGKLDEMRRLTEATMRGEIPFRTSFLNRVKILSDISVSEVNQVVSEIPLNPYIADFIENNRDRCYVVTGNLDVWISGLMKKLKMENHCYCSKADVKNDRISKVVSVADKELMVRQFVQPMVVVGDGDNDSGMARMADIAVGFGGVRPIAQSLLRNSDFAFYDDKRCADFLWQLL</sequence>
<dbReference type="GO" id="GO:0036424">
    <property type="term" value="F:L-phosphoserine phosphatase activity"/>
    <property type="evidence" value="ECO:0007669"/>
    <property type="project" value="TreeGrafter"/>
</dbReference>
<evidence type="ECO:0000256" key="9">
    <source>
        <dbReference type="ARBA" id="ARBA00023299"/>
    </source>
</evidence>
<evidence type="ECO:0000256" key="6">
    <source>
        <dbReference type="ARBA" id="ARBA00022723"/>
    </source>
</evidence>
<dbReference type="EC" id="3.1.3.3" evidence="4"/>
<name>A0A844DPD7_9FIRM</name>
<evidence type="ECO:0000256" key="3">
    <source>
        <dbReference type="ARBA" id="ARBA00009184"/>
    </source>
</evidence>
<comment type="similarity">
    <text evidence="3">Belongs to the HAD-like hydrolase superfamily. SerB family.</text>
</comment>
<keyword evidence="8" id="KW-0460">Magnesium</keyword>
<comment type="cofactor">
    <cofactor evidence="1">
        <name>Mg(2+)</name>
        <dbReference type="ChEBI" id="CHEBI:18420"/>
    </cofactor>
</comment>
<keyword evidence="9" id="KW-0718">Serine biosynthesis</keyword>
<dbReference type="InterPro" id="IPR023214">
    <property type="entry name" value="HAD_sf"/>
</dbReference>
<evidence type="ECO:0000313" key="13">
    <source>
        <dbReference type="Proteomes" id="UP000462091"/>
    </source>
</evidence>
<dbReference type="Pfam" id="PF12710">
    <property type="entry name" value="HAD"/>
    <property type="match status" value="1"/>
</dbReference>
<evidence type="ECO:0000256" key="7">
    <source>
        <dbReference type="ARBA" id="ARBA00022801"/>
    </source>
</evidence>
<evidence type="ECO:0000256" key="11">
    <source>
        <dbReference type="ARBA" id="ARBA00048523"/>
    </source>
</evidence>